<dbReference type="EMBL" id="RXNV01000004">
    <property type="protein sequence ID" value="RTR32194.1"/>
    <property type="molecule type" value="Genomic_DNA"/>
</dbReference>
<protein>
    <submittedName>
        <fullName evidence="2">AraC family transcriptional regulator</fullName>
    </submittedName>
</protein>
<accession>A0A431W9K8</accession>
<dbReference type="InterPro" id="IPR053182">
    <property type="entry name" value="YobU-like_regulator"/>
</dbReference>
<evidence type="ECO:0000259" key="1">
    <source>
        <dbReference type="SMART" id="SM00871"/>
    </source>
</evidence>
<name>A0A431W9K8_9GAMM</name>
<dbReference type="InterPro" id="IPR010499">
    <property type="entry name" value="AraC_E-bd"/>
</dbReference>
<dbReference type="SUPFAM" id="SSF55136">
    <property type="entry name" value="Probable bacterial effector-binding domain"/>
    <property type="match status" value="1"/>
</dbReference>
<evidence type="ECO:0000313" key="2">
    <source>
        <dbReference type="EMBL" id="RTR32194.1"/>
    </source>
</evidence>
<dbReference type="Pfam" id="PF14526">
    <property type="entry name" value="Cass2"/>
    <property type="match status" value="1"/>
</dbReference>
<dbReference type="InterPro" id="IPR011256">
    <property type="entry name" value="Reg_factor_effector_dom_sf"/>
</dbReference>
<evidence type="ECO:0000313" key="3">
    <source>
        <dbReference type="Proteomes" id="UP000282060"/>
    </source>
</evidence>
<feature type="domain" description="AraC effector-binding" evidence="1">
    <location>
        <begin position="1"/>
        <end position="145"/>
    </location>
</feature>
<gene>
    <name evidence="2" type="ORF">EKG39_12245</name>
</gene>
<sequence>MERIHKSAQGLSGLITRTNNAAETEAETAKIGPLWQQYFAENNGHLTQGKPMYGVYHDYQSDMNGDYSVLVGTLAEPDDMCDIRLAEGDYLKFSGSGKMPDCVVEQWTEIWRYFSSPECRHQRSYLTDYEVYPDTTGVDIYIGIIG</sequence>
<keyword evidence="3" id="KW-1185">Reference proteome</keyword>
<dbReference type="SMART" id="SM00871">
    <property type="entry name" value="AraC_E_bind"/>
    <property type="match status" value="1"/>
</dbReference>
<dbReference type="AlphaFoldDB" id="A0A431W9K8"/>
<dbReference type="OrthoDB" id="3173400at2"/>
<dbReference type="Gene3D" id="3.20.80.10">
    <property type="entry name" value="Regulatory factor, effector binding domain"/>
    <property type="match status" value="1"/>
</dbReference>
<dbReference type="PANTHER" id="PTHR36444">
    <property type="entry name" value="TRANSCRIPTIONAL REGULATOR PROTEIN YOBU-RELATED"/>
    <property type="match status" value="1"/>
</dbReference>
<organism evidence="2 3">
    <name type="scientific">Shewanella atlantica</name>
    <dbReference type="NCBI Taxonomy" id="271099"/>
    <lineage>
        <taxon>Bacteria</taxon>
        <taxon>Pseudomonadati</taxon>
        <taxon>Pseudomonadota</taxon>
        <taxon>Gammaproteobacteria</taxon>
        <taxon>Alteromonadales</taxon>
        <taxon>Shewanellaceae</taxon>
        <taxon>Shewanella</taxon>
    </lineage>
</organism>
<proteinExistence type="predicted"/>
<dbReference type="PANTHER" id="PTHR36444:SF2">
    <property type="entry name" value="TRANSCRIPTIONAL REGULATOR PROTEIN YOBU-RELATED"/>
    <property type="match status" value="1"/>
</dbReference>
<dbReference type="Proteomes" id="UP000282060">
    <property type="component" value="Unassembled WGS sequence"/>
</dbReference>
<comment type="caution">
    <text evidence="2">The sequence shown here is derived from an EMBL/GenBank/DDBJ whole genome shotgun (WGS) entry which is preliminary data.</text>
</comment>
<reference evidence="2 3" key="1">
    <citation type="submission" date="2018-12" db="EMBL/GenBank/DDBJ databases">
        <authorList>
            <person name="Yu L."/>
        </authorList>
    </citation>
    <scope>NUCLEOTIDE SEQUENCE [LARGE SCALE GENOMIC DNA]</scope>
    <source>
        <strain evidence="2 3">HAW-EB5</strain>
    </source>
</reference>
<dbReference type="InterPro" id="IPR029441">
    <property type="entry name" value="Cass2"/>
</dbReference>
<dbReference type="RefSeq" id="WP_126506033.1">
    <property type="nucleotide sequence ID" value="NZ_RXNV01000004.1"/>
</dbReference>